<dbReference type="Proteomes" id="UP000587942">
    <property type="component" value="Unassembled WGS sequence"/>
</dbReference>
<accession>A0A846TMQ8</accession>
<evidence type="ECO:0000256" key="1">
    <source>
        <dbReference type="SAM" id="Phobius"/>
    </source>
</evidence>
<keyword evidence="1" id="KW-0812">Transmembrane</keyword>
<feature type="transmembrane region" description="Helical" evidence="1">
    <location>
        <begin position="6"/>
        <end position="27"/>
    </location>
</feature>
<keyword evidence="1" id="KW-0472">Membrane</keyword>
<organism evidence="2 3">
    <name type="scientific">Mesobacillus selenatarsenatis</name>
    <dbReference type="NCBI Taxonomy" id="388741"/>
    <lineage>
        <taxon>Bacteria</taxon>
        <taxon>Bacillati</taxon>
        <taxon>Bacillota</taxon>
        <taxon>Bacilli</taxon>
        <taxon>Bacillales</taxon>
        <taxon>Bacillaceae</taxon>
        <taxon>Mesobacillus</taxon>
    </lineage>
</organism>
<name>A0A846TMQ8_9BACI</name>
<evidence type="ECO:0000313" key="2">
    <source>
        <dbReference type="EMBL" id="NKE06617.1"/>
    </source>
</evidence>
<dbReference type="AlphaFoldDB" id="A0A846TMQ8"/>
<keyword evidence="1" id="KW-1133">Transmembrane helix</keyword>
<dbReference type="EMBL" id="JAAVUM010000009">
    <property type="protein sequence ID" value="NKE06617.1"/>
    <property type="molecule type" value="Genomic_DNA"/>
</dbReference>
<protein>
    <submittedName>
        <fullName evidence="2">Uncharacterized protein</fullName>
    </submittedName>
</protein>
<sequence length="61" mass="6830">MSILIVINIWVTVILVIAFLAAIGAWLNTRIILKDLAVIKAHLGIKDERMPSVFDNDLDKD</sequence>
<gene>
    <name evidence="2" type="ORF">GWK17_14250</name>
</gene>
<evidence type="ECO:0000313" key="3">
    <source>
        <dbReference type="Proteomes" id="UP000587942"/>
    </source>
</evidence>
<comment type="caution">
    <text evidence="2">The sequence shown here is derived from an EMBL/GenBank/DDBJ whole genome shotgun (WGS) entry which is preliminary data.</text>
</comment>
<reference evidence="2 3" key="1">
    <citation type="submission" date="2020-03" db="EMBL/GenBank/DDBJ databases">
        <authorList>
            <person name="Sun Q."/>
        </authorList>
    </citation>
    <scope>NUCLEOTIDE SEQUENCE [LARGE SCALE GENOMIC DNA]</scope>
    <source>
        <strain evidence="2 3">KACC 21451</strain>
    </source>
</reference>
<proteinExistence type="predicted"/>